<accession>A0A3I9AJQ6</accession>
<dbReference type="AlphaFoldDB" id="A0A3I9AJQ6"/>
<evidence type="ECO:0000313" key="2">
    <source>
        <dbReference type="EMBL" id="MER44086.1"/>
    </source>
</evidence>
<gene>
    <name evidence="2" type="ORF">ED033_17490</name>
</gene>
<dbReference type="Proteomes" id="UP000885379">
    <property type="component" value="Unassembled WGS sequence"/>
</dbReference>
<reference evidence="2" key="1">
    <citation type="submission" date="2018-10" db="EMBL/GenBank/DDBJ databases">
        <authorList>
            <consortium name="PulseNet: The National Subtyping Network for Foodborne Disease Surveillance"/>
            <person name="Tarr C.L."/>
            <person name="Trees E."/>
            <person name="Katz L.S."/>
            <person name="Carleton-Romer H.A."/>
            <person name="Stroika S."/>
            <person name="Kucerova Z."/>
            <person name="Roache K.F."/>
            <person name="Sabol A.L."/>
            <person name="Besser J."/>
            <person name="Gerner-Smidt P."/>
        </authorList>
    </citation>
    <scope>NUCLEOTIDE SEQUENCE [LARGE SCALE GENOMIC DNA]</scope>
    <source>
        <strain evidence="2">PNUSAS057480</strain>
    </source>
</reference>
<feature type="compositionally biased region" description="Basic and acidic residues" evidence="1">
    <location>
        <begin position="9"/>
        <end position="22"/>
    </location>
</feature>
<sequence length="83" mass="9373">MRKHSYQLRSRDKASKNERHEGGMMLVNAKKSAITHRRFKGNEVVQVFLISACLLVGCERRNFANPEYAFASLKPGTHVKAGV</sequence>
<dbReference type="RefSeq" id="WP_001574551.1">
    <property type="nucleotide sequence ID" value="NZ_CAIZCG010000001.1"/>
</dbReference>
<name>A0A3I9AJQ6_SALER</name>
<dbReference type="EMBL" id="RMEA01000060">
    <property type="protein sequence ID" value="MER44086.1"/>
    <property type="molecule type" value="Genomic_DNA"/>
</dbReference>
<organism evidence="2">
    <name type="scientific">Salmonella enterica</name>
    <name type="common">Salmonella choleraesuis</name>
    <dbReference type="NCBI Taxonomy" id="28901"/>
    <lineage>
        <taxon>Bacteria</taxon>
        <taxon>Pseudomonadati</taxon>
        <taxon>Pseudomonadota</taxon>
        <taxon>Gammaproteobacteria</taxon>
        <taxon>Enterobacterales</taxon>
        <taxon>Enterobacteriaceae</taxon>
        <taxon>Salmonella</taxon>
    </lineage>
</organism>
<comment type="caution">
    <text evidence="2">The sequence shown here is derived from an EMBL/GenBank/DDBJ whole genome shotgun (WGS) entry which is preliminary data.</text>
</comment>
<evidence type="ECO:0000256" key="1">
    <source>
        <dbReference type="SAM" id="MobiDB-lite"/>
    </source>
</evidence>
<feature type="region of interest" description="Disordered" evidence="1">
    <location>
        <begin position="1"/>
        <end position="24"/>
    </location>
</feature>
<protein>
    <submittedName>
        <fullName evidence="2">Uncharacterized protein</fullName>
    </submittedName>
</protein>
<proteinExistence type="predicted"/>